<feature type="signal peptide" evidence="8">
    <location>
        <begin position="1"/>
        <end position="22"/>
    </location>
</feature>
<dbReference type="EC" id="3.4.24.-" evidence="11"/>
<keyword evidence="8" id="KW-0732">Signal</keyword>
<keyword evidence="6" id="KW-0862">Zinc</keyword>
<accession>A0A517SLS4</accession>
<evidence type="ECO:0000256" key="8">
    <source>
        <dbReference type="SAM" id="SignalP"/>
    </source>
</evidence>
<organism evidence="11 12">
    <name type="scientific">Caulifigura coniformis</name>
    <dbReference type="NCBI Taxonomy" id="2527983"/>
    <lineage>
        <taxon>Bacteria</taxon>
        <taxon>Pseudomonadati</taxon>
        <taxon>Planctomycetota</taxon>
        <taxon>Planctomycetia</taxon>
        <taxon>Planctomycetales</taxon>
        <taxon>Planctomycetaceae</taxon>
        <taxon>Caulifigura</taxon>
    </lineage>
</organism>
<dbReference type="SUPFAM" id="SSF55486">
    <property type="entry name" value="Metalloproteases ('zincins'), catalytic domain"/>
    <property type="match status" value="1"/>
</dbReference>
<evidence type="ECO:0000259" key="10">
    <source>
        <dbReference type="Pfam" id="PF05649"/>
    </source>
</evidence>
<evidence type="ECO:0000256" key="2">
    <source>
        <dbReference type="ARBA" id="ARBA00007357"/>
    </source>
</evidence>
<reference evidence="11 12" key="1">
    <citation type="submission" date="2019-02" db="EMBL/GenBank/DDBJ databases">
        <title>Deep-cultivation of Planctomycetes and their phenomic and genomic characterization uncovers novel biology.</title>
        <authorList>
            <person name="Wiegand S."/>
            <person name="Jogler M."/>
            <person name="Boedeker C."/>
            <person name="Pinto D."/>
            <person name="Vollmers J."/>
            <person name="Rivas-Marin E."/>
            <person name="Kohn T."/>
            <person name="Peeters S.H."/>
            <person name="Heuer A."/>
            <person name="Rast P."/>
            <person name="Oberbeckmann S."/>
            <person name="Bunk B."/>
            <person name="Jeske O."/>
            <person name="Meyerdierks A."/>
            <person name="Storesund J.E."/>
            <person name="Kallscheuer N."/>
            <person name="Luecker S."/>
            <person name="Lage O.M."/>
            <person name="Pohl T."/>
            <person name="Merkel B.J."/>
            <person name="Hornburger P."/>
            <person name="Mueller R.-W."/>
            <person name="Bruemmer F."/>
            <person name="Labrenz M."/>
            <person name="Spormann A.M."/>
            <person name="Op den Camp H."/>
            <person name="Overmann J."/>
            <person name="Amann R."/>
            <person name="Jetten M.S.M."/>
            <person name="Mascher T."/>
            <person name="Medema M.H."/>
            <person name="Devos D.P."/>
            <person name="Kaster A.-K."/>
            <person name="Ovreas L."/>
            <person name="Rohde M."/>
            <person name="Galperin M.Y."/>
            <person name="Jogler C."/>
        </authorList>
    </citation>
    <scope>NUCLEOTIDE SEQUENCE [LARGE SCALE GENOMIC DNA]</scope>
    <source>
        <strain evidence="11 12">Pan44</strain>
    </source>
</reference>
<feature type="domain" description="Peptidase M13 N-terminal" evidence="10">
    <location>
        <begin position="41"/>
        <end position="420"/>
    </location>
</feature>
<feature type="domain" description="Peptidase M13 C-terminal" evidence="9">
    <location>
        <begin position="472"/>
        <end position="672"/>
    </location>
</feature>
<comment type="cofactor">
    <cofactor evidence="1">
        <name>Zn(2+)</name>
        <dbReference type="ChEBI" id="CHEBI:29105"/>
    </cofactor>
</comment>
<feature type="chain" id="PRO_5021791978" evidence="8">
    <location>
        <begin position="23"/>
        <end position="676"/>
    </location>
</feature>
<sequence precursor="true">MNKTLSLLLLVLLGLVSPTAKAAEPLTSGIDKAGFDTAVRPQDNFFLYVNGGWIAKTEIPADKASWGSFNILREESNKHQREIIEQLAAEKNLPAGSEKKKISDLYASLMDEALANKLGATPVKPELEKVDGIKSVADLIKVLAELQESGIVGPFATGVGVDSHNSLEYAVFIHQSGLGLPNRNYYLQEGEQFDEIRQRYPQYIAKLFTLAGIADAEKKAQSVYALEKKLADVQWSPEDSRDATKTDNRFAVAELGRLTGKIDWKSYLTTLGMEGKINKLYVAQPTYIEKLGDLLASMPIDDWKNYLTFHVLNDAAAWLSEDFVNANFDFYGKLIEGLEAQEPRWQRAVKAVNASLGEAVGKVYVESHFSSEAKRRMDELVKNVLAAFQTSLQGLEWMSAETKVKAEEKRTRLNTKIGFPDVWKDYSALQISRNEPYNNLARAATWDYHRDLARLGEPVDRTEWLMTPQTVNAYHYPRMNDIVFPAAILQPPFFNAKADDAANYGGIGMVIGHETGHAFDDQGRKTDADGNLNEWWTAEDAKRFQSKAQALVEQYNKFEPLPGLHVNGQLTLGENIGDLTGLYIAYKAYKMSLGGKEAPVIDGLTGDQRFFMGYAQIWRSKYRDEAIRKQVLTDPHSPAQFRVNGPLKNFGPFYEAFNVKPGDAMYLPENERIHIW</sequence>
<proteinExistence type="inferred from homology"/>
<keyword evidence="3" id="KW-0645">Protease</keyword>
<dbReference type="GO" id="GO:0004222">
    <property type="term" value="F:metalloendopeptidase activity"/>
    <property type="evidence" value="ECO:0007669"/>
    <property type="project" value="InterPro"/>
</dbReference>
<dbReference type="Gene3D" id="1.10.1380.10">
    <property type="entry name" value="Neutral endopeptidase , domain2"/>
    <property type="match status" value="1"/>
</dbReference>
<keyword evidence="4" id="KW-0479">Metal-binding</keyword>
<dbReference type="AlphaFoldDB" id="A0A517SLS4"/>
<dbReference type="KEGG" id="ccos:Pan44_51380"/>
<dbReference type="GO" id="GO:0016485">
    <property type="term" value="P:protein processing"/>
    <property type="evidence" value="ECO:0007669"/>
    <property type="project" value="TreeGrafter"/>
</dbReference>
<evidence type="ECO:0000256" key="4">
    <source>
        <dbReference type="ARBA" id="ARBA00022723"/>
    </source>
</evidence>
<comment type="similarity">
    <text evidence="2">Belongs to the peptidase M13 family.</text>
</comment>
<dbReference type="InterPro" id="IPR008753">
    <property type="entry name" value="Peptidase_M13_N"/>
</dbReference>
<dbReference type="GO" id="GO:0046872">
    <property type="term" value="F:metal ion binding"/>
    <property type="evidence" value="ECO:0007669"/>
    <property type="project" value="UniProtKB-KW"/>
</dbReference>
<name>A0A517SLS4_9PLAN</name>
<dbReference type="EMBL" id="CP036271">
    <property type="protein sequence ID" value="QDT57073.1"/>
    <property type="molecule type" value="Genomic_DNA"/>
</dbReference>
<dbReference type="CDD" id="cd08662">
    <property type="entry name" value="M13"/>
    <property type="match status" value="1"/>
</dbReference>
<dbReference type="InParanoid" id="A0A517SLS4"/>
<keyword evidence="7" id="KW-0482">Metalloprotease</keyword>
<dbReference type="InterPro" id="IPR018497">
    <property type="entry name" value="Peptidase_M13_C"/>
</dbReference>
<evidence type="ECO:0000256" key="7">
    <source>
        <dbReference type="ARBA" id="ARBA00023049"/>
    </source>
</evidence>
<dbReference type="InterPro" id="IPR000718">
    <property type="entry name" value="Peptidase_M13"/>
</dbReference>
<dbReference type="RefSeq" id="WP_145034461.1">
    <property type="nucleotide sequence ID" value="NZ_CP036271.1"/>
</dbReference>
<dbReference type="Gene3D" id="3.40.390.10">
    <property type="entry name" value="Collagenase (Catalytic Domain)"/>
    <property type="match status" value="1"/>
</dbReference>
<evidence type="ECO:0000313" key="12">
    <source>
        <dbReference type="Proteomes" id="UP000315700"/>
    </source>
</evidence>
<dbReference type="PANTHER" id="PTHR11733">
    <property type="entry name" value="ZINC METALLOPROTEASE FAMILY M13 NEPRILYSIN-RELATED"/>
    <property type="match status" value="1"/>
</dbReference>
<evidence type="ECO:0000259" key="9">
    <source>
        <dbReference type="Pfam" id="PF01431"/>
    </source>
</evidence>
<dbReference type="PRINTS" id="PR00786">
    <property type="entry name" value="NEPRILYSIN"/>
</dbReference>
<protein>
    <submittedName>
        <fullName evidence="11">Neutral endopeptidase</fullName>
        <ecNumber evidence="11">3.4.24.-</ecNumber>
    </submittedName>
</protein>
<evidence type="ECO:0000256" key="5">
    <source>
        <dbReference type="ARBA" id="ARBA00022801"/>
    </source>
</evidence>
<keyword evidence="5 11" id="KW-0378">Hydrolase</keyword>
<evidence type="ECO:0000313" key="11">
    <source>
        <dbReference type="EMBL" id="QDT57073.1"/>
    </source>
</evidence>
<dbReference type="PANTHER" id="PTHR11733:SF167">
    <property type="entry name" value="FI17812P1-RELATED"/>
    <property type="match status" value="1"/>
</dbReference>
<evidence type="ECO:0000256" key="1">
    <source>
        <dbReference type="ARBA" id="ARBA00001947"/>
    </source>
</evidence>
<dbReference type="Pfam" id="PF05649">
    <property type="entry name" value="Peptidase_M13_N"/>
    <property type="match status" value="1"/>
</dbReference>
<keyword evidence="12" id="KW-1185">Reference proteome</keyword>
<evidence type="ECO:0000256" key="6">
    <source>
        <dbReference type="ARBA" id="ARBA00022833"/>
    </source>
</evidence>
<dbReference type="PROSITE" id="PS51885">
    <property type="entry name" value="NEPRILYSIN"/>
    <property type="match status" value="1"/>
</dbReference>
<dbReference type="InterPro" id="IPR024079">
    <property type="entry name" value="MetalloPept_cat_dom_sf"/>
</dbReference>
<evidence type="ECO:0000256" key="3">
    <source>
        <dbReference type="ARBA" id="ARBA00022670"/>
    </source>
</evidence>
<dbReference type="OrthoDB" id="9775677at2"/>
<dbReference type="GO" id="GO:0005886">
    <property type="term" value="C:plasma membrane"/>
    <property type="evidence" value="ECO:0007669"/>
    <property type="project" value="TreeGrafter"/>
</dbReference>
<gene>
    <name evidence="11" type="primary">pepO</name>
    <name evidence="11" type="ORF">Pan44_51380</name>
</gene>
<dbReference type="Proteomes" id="UP000315700">
    <property type="component" value="Chromosome"/>
</dbReference>
<dbReference type="Pfam" id="PF01431">
    <property type="entry name" value="Peptidase_M13"/>
    <property type="match status" value="1"/>
</dbReference>
<dbReference type="InterPro" id="IPR042089">
    <property type="entry name" value="Peptidase_M13_dom_2"/>
</dbReference>